<reference evidence="6" key="1">
    <citation type="submission" date="2018-03" db="EMBL/GenBank/DDBJ databases">
        <authorList>
            <person name="Rodrigo-Torres L."/>
            <person name="Arahal R. D."/>
            <person name="Lucena T."/>
        </authorList>
    </citation>
    <scope>NUCLEOTIDE SEQUENCE [LARGE SCALE GENOMIC DNA]</scope>
    <source>
        <strain evidence="6">CECT 8871</strain>
    </source>
</reference>
<evidence type="ECO:0000256" key="3">
    <source>
        <dbReference type="ARBA" id="ARBA00022989"/>
    </source>
</evidence>
<keyword evidence="6" id="KW-1185">Reference proteome</keyword>
<evidence type="ECO:0000313" key="6">
    <source>
        <dbReference type="Proteomes" id="UP000244904"/>
    </source>
</evidence>
<keyword evidence="3" id="KW-0472">Membrane</keyword>
<accession>A0A2R8AWS0</accession>
<dbReference type="Pfam" id="PF13704">
    <property type="entry name" value="Glyco_tranf_2_4"/>
    <property type="match status" value="1"/>
</dbReference>
<evidence type="ECO:0000256" key="2">
    <source>
        <dbReference type="ARBA" id="ARBA00022692"/>
    </source>
</evidence>
<evidence type="ECO:0000313" key="5">
    <source>
        <dbReference type="EMBL" id="SPF80495.1"/>
    </source>
</evidence>
<dbReference type="PANTHER" id="PTHR21461:SF69">
    <property type="entry name" value="GLYCOSYLTRANSFERASE FAMILY 92 PROTEIN"/>
    <property type="match status" value="1"/>
</dbReference>
<dbReference type="RefSeq" id="WP_108886352.1">
    <property type="nucleotide sequence ID" value="NZ_OMOJ01000004.1"/>
</dbReference>
<dbReference type="GO" id="GO:0005737">
    <property type="term" value="C:cytoplasm"/>
    <property type="evidence" value="ECO:0007669"/>
    <property type="project" value="TreeGrafter"/>
</dbReference>
<keyword evidence="3" id="KW-1133">Transmembrane helix</keyword>
<name>A0A2R8AWS0_9RHOB</name>
<dbReference type="AlphaFoldDB" id="A0A2R8AWS0"/>
<dbReference type="EMBL" id="OMOJ01000004">
    <property type="protein sequence ID" value="SPF80495.1"/>
    <property type="molecule type" value="Genomic_DNA"/>
</dbReference>
<feature type="region of interest" description="Disordered" evidence="4">
    <location>
        <begin position="411"/>
        <end position="434"/>
    </location>
</feature>
<organism evidence="5 6">
    <name type="scientific">Pseudoprimorskyibacter insulae</name>
    <dbReference type="NCBI Taxonomy" id="1695997"/>
    <lineage>
        <taxon>Bacteria</taxon>
        <taxon>Pseudomonadati</taxon>
        <taxon>Pseudomonadota</taxon>
        <taxon>Alphaproteobacteria</taxon>
        <taxon>Rhodobacterales</taxon>
        <taxon>Paracoccaceae</taxon>
        <taxon>Pseudoprimorskyibacter</taxon>
    </lineage>
</organism>
<gene>
    <name evidence="5" type="ORF">PRI8871_02305</name>
</gene>
<dbReference type="PANTHER" id="PTHR21461">
    <property type="entry name" value="GLYCOSYLTRANSFERASE FAMILY 92 PROTEIN"/>
    <property type="match status" value="1"/>
</dbReference>
<evidence type="ECO:0000256" key="4">
    <source>
        <dbReference type="SAM" id="MobiDB-lite"/>
    </source>
</evidence>
<comment type="subcellular location">
    <subcellularLocation>
        <location evidence="1">Membrane</location>
        <topology evidence="1">Single-pass membrane protein</topology>
    </subcellularLocation>
</comment>
<dbReference type="OrthoDB" id="4964299at2"/>
<dbReference type="GO" id="GO:0016757">
    <property type="term" value="F:glycosyltransferase activity"/>
    <property type="evidence" value="ECO:0007669"/>
    <property type="project" value="TreeGrafter"/>
</dbReference>
<dbReference type="GO" id="GO:0016020">
    <property type="term" value="C:membrane"/>
    <property type="evidence" value="ECO:0007669"/>
    <property type="project" value="UniProtKB-SubCell"/>
</dbReference>
<evidence type="ECO:0008006" key="7">
    <source>
        <dbReference type="Google" id="ProtNLM"/>
    </source>
</evidence>
<keyword evidence="2" id="KW-0812">Transmembrane</keyword>
<dbReference type="Proteomes" id="UP000244904">
    <property type="component" value="Unassembled WGS sequence"/>
</dbReference>
<evidence type="ECO:0000256" key="1">
    <source>
        <dbReference type="ARBA" id="ARBA00004167"/>
    </source>
</evidence>
<sequence>MKIILHIGPDAEASSRLQAVMDAKRGAMLQRGVLFARSPNARNHTRLFMAVPDPDNVDVLRFNRGFLAPDKQAALAEEVMTKLTDEVAQASPDTLILSAHHFGAFLARRSEIARLRSMLAPLSTDISVVAHVEDPARMLLRRYALQLMDGRARSLAMELSSLGAASWWDECLTKRPMANPRHSVFPDVQGPCHWLDFARLVTEWDAVFGAGATQLRALDMAQMHSADVTREIEQAFGISGQIGKADFEDLPQAASAASLTRFRQFNEVLFRLIAKDGISVPRLQWGRMLNEIAVDGPAPEAGSLHKVSARFAPMLADLRKAHPALTDAALTPDAPLPDWREADPLFGYRPTQYVAAYRYRINKAANEAPALDAADAPVPTGQNLSPMAEKLFTPLARQKFESISKSVFAPHNRIGTTDEETDQPPYSPAAPRDLRNDSTGRVIVGCMKNEAPYILEWIAYHRCIGIDSFMIFTNGCEDTTDPLLKRLEQMGIVHHRDNEGWTGKSPQQYALNKAIKDPVIRKSDWIIHIDVDEYINVRCGNGTLDDFLDRVPDATNIAMTWRLFGHGGVTAMQDKLVIDQFDRCAPKYCPKPHTVWGFKTMTRNIGAYGKLSCHRPNQLKDDKADQVRWVNGSGQDMTKEALKNGWRNSKRSIGYDLLQLNHYALRSADSFLVKRQRGRALHVNRSIGLNYWIRMDWNEARDVTIRRNIPRVRAELDRLLADDTLRRLHDEGVAWHQAKAQELHQSPEFEELYQQAVALRLTDTERASYALALDVES</sequence>
<protein>
    <recommendedName>
        <fullName evidence="7">Glycosyl transferase family 2</fullName>
    </recommendedName>
</protein>
<proteinExistence type="predicted"/>